<evidence type="ECO:0000256" key="2">
    <source>
        <dbReference type="SAM" id="SignalP"/>
    </source>
</evidence>
<accession>A0A4R4Z3H2</accession>
<dbReference type="CDD" id="cd01004">
    <property type="entry name" value="PBP2_MidA_like"/>
    <property type="match status" value="1"/>
</dbReference>
<evidence type="ECO:0000256" key="1">
    <source>
        <dbReference type="ARBA" id="ARBA00022729"/>
    </source>
</evidence>
<dbReference type="Gene3D" id="3.40.190.10">
    <property type="entry name" value="Periplasmic binding protein-like II"/>
    <property type="match status" value="2"/>
</dbReference>
<name>A0A4R4Z3H2_9PSEU</name>
<dbReference type="EMBL" id="SMKW01000012">
    <property type="protein sequence ID" value="TDD52493.1"/>
    <property type="molecule type" value="Genomic_DNA"/>
</dbReference>
<proteinExistence type="predicted"/>
<reference evidence="4 5" key="1">
    <citation type="submission" date="2019-03" db="EMBL/GenBank/DDBJ databases">
        <title>Draft genome sequences of novel Actinobacteria.</title>
        <authorList>
            <person name="Sahin N."/>
            <person name="Ay H."/>
            <person name="Saygin H."/>
        </authorList>
    </citation>
    <scope>NUCLEOTIDE SEQUENCE [LARGE SCALE GENOMIC DNA]</scope>
    <source>
        <strain evidence="4 5">7K502</strain>
    </source>
</reference>
<dbReference type="SUPFAM" id="SSF53850">
    <property type="entry name" value="Periplasmic binding protein-like II"/>
    <property type="match status" value="1"/>
</dbReference>
<dbReference type="InterPro" id="IPR001638">
    <property type="entry name" value="Solute-binding_3/MltF_N"/>
</dbReference>
<organism evidence="4 5">
    <name type="scientific">Saccharopolyspora elongata</name>
    <dbReference type="NCBI Taxonomy" id="2530387"/>
    <lineage>
        <taxon>Bacteria</taxon>
        <taxon>Bacillati</taxon>
        <taxon>Actinomycetota</taxon>
        <taxon>Actinomycetes</taxon>
        <taxon>Pseudonocardiales</taxon>
        <taxon>Pseudonocardiaceae</taxon>
        <taxon>Saccharopolyspora</taxon>
    </lineage>
</organism>
<evidence type="ECO:0000313" key="4">
    <source>
        <dbReference type="EMBL" id="TDD52493.1"/>
    </source>
</evidence>
<evidence type="ECO:0000313" key="5">
    <source>
        <dbReference type="Proteomes" id="UP000294947"/>
    </source>
</evidence>
<dbReference type="PROSITE" id="PS51257">
    <property type="entry name" value="PROKAR_LIPOPROTEIN"/>
    <property type="match status" value="1"/>
</dbReference>
<feature type="signal peptide" evidence="2">
    <location>
        <begin position="1"/>
        <end position="33"/>
    </location>
</feature>
<dbReference type="OrthoDB" id="4633994at2"/>
<feature type="chain" id="PRO_5020443725" evidence="2">
    <location>
        <begin position="34"/>
        <end position="314"/>
    </location>
</feature>
<keyword evidence="1 2" id="KW-0732">Signal</keyword>
<keyword evidence="5" id="KW-1185">Reference proteome</keyword>
<dbReference type="SMART" id="SM00062">
    <property type="entry name" value="PBPb"/>
    <property type="match status" value="1"/>
</dbReference>
<sequence length="314" mass="33515">MQPSGVRMPSLPAARRLRLLVVGALVVSLTAVGCTNPHENVTGTADGPKYETFDGLAADPAVAALLPARIREAGTLNVVMNVSSAPTKFYAEDNTTIVGLNPDLARAMGRLFGLPVTLHNVPLDGIIPGLQAKRYDFTISSMSPTAKRLETLDMVRYGSWGSGLAVKTRNPLGLSTERLCGFKVAVQQGSIQESQRLPELSERTCKGTDPIEPVILPSQNDALLQLDSGRVDAVFADTPVLAYAQTQAPDSFELIGELNVSAITIGLPKDSDLTPAVQAALRTLMENGGYRRIFHRWGMDANAIVDPVVETPAS</sequence>
<comment type="caution">
    <text evidence="4">The sequence shown here is derived from an EMBL/GenBank/DDBJ whole genome shotgun (WGS) entry which is preliminary data.</text>
</comment>
<dbReference type="PANTHER" id="PTHR35936:SF17">
    <property type="entry name" value="ARGININE-BINDING EXTRACELLULAR PROTEIN ARTP"/>
    <property type="match status" value="1"/>
</dbReference>
<dbReference type="PANTHER" id="PTHR35936">
    <property type="entry name" value="MEMBRANE-BOUND LYTIC MUREIN TRANSGLYCOSYLASE F"/>
    <property type="match status" value="1"/>
</dbReference>
<feature type="domain" description="Solute-binding protein family 3/N-terminal" evidence="3">
    <location>
        <begin position="75"/>
        <end position="300"/>
    </location>
</feature>
<dbReference type="Proteomes" id="UP000294947">
    <property type="component" value="Unassembled WGS sequence"/>
</dbReference>
<dbReference type="AlphaFoldDB" id="A0A4R4Z3H2"/>
<protein>
    <submittedName>
        <fullName evidence="4">ABC transporter substrate-binding protein</fullName>
    </submittedName>
</protein>
<evidence type="ECO:0000259" key="3">
    <source>
        <dbReference type="SMART" id="SM00062"/>
    </source>
</evidence>
<dbReference type="Pfam" id="PF00497">
    <property type="entry name" value="SBP_bac_3"/>
    <property type="match status" value="1"/>
</dbReference>
<gene>
    <name evidence="4" type="ORF">E1288_11875</name>
</gene>